<name>A0A2C5YPX5_9HYPO</name>
<dbReference type="Gene3D" id="4.10.240.10">
    <property type="entry name" value="Zn(2)-C6 fungal-type DNA-binding domain"/>
    <property type="match status" value="1"/>
</dbReference>
<dbReference type="GO" id="GO:0006351">
    <property type="term" value="P:DNA-templated transcription"/>
    <property type="evidence" value="ECO:0007669"/>
    <property type="project" value="InterPro"/>
</dbReference>
<keyword evidence="1" id="KW-0479">Metal-binding</keyword>
<dbReference type="Proteomes" id="UP000226431">
    <property type="component" value="Unassembled WGS sequence"/>
</dbReference>
<gene>
    <name evidence="4" type="ORF">CDD80_2686</name>
</gene>
<dbReference type="InterPro" id="IPR036864">
    <property type="entry name" value="Zn2-C6_fun-type_DNA-bd_sf"/>
</dbReference>
<dbReference type="InterPro" id="IPR001138">
    <property type="entry name" value="Zn2Cys6_DnaBD"/>
</dbReference>
<accession>A0A2C5YPX5</accession>
<feature type="domain" description="Zn(2)-C6 fungal-type" evidence="3">
    <location>
        <begin position="24"/>
        <end position="54"/>
    </location>
</feature>
<dbReference type="STRING" id="2004952.A0A2C5YPX5"/>
<evidence type="ECO:0000256" key="1">
    <source>
        <dbReference type="ARBA" id="ARBA00022723"/>
    </source>
</evidence>
<dbReference type="AlphaFoldDB" id="A0A2C5YPX5"/>
<evidence type="ECO:0000256" key="2">
    <source>
        <dbReference type="ARBA" id="ARBA00023242"/>
    </source>
</evidence>
<dbReference type="GO" id="GO:0003677">
    <property type="term" value="F:DNA binding"/>
    <property type="evidence" value="ECO:0007669"/>
    <property type="project" value="InterPro"/>
</dbReference>
<dbReference type="EMBL" id="NJES01000024">
    <property type="protein sequence ID" value="PHH80148.1"/>
    <property type="molecule type" value="Genomic_DNA"/>
</dbReference>
<dbReference type="InterPro" id="IPR007219">
    <property type="entry name" value="XnlR_reg_dom"/>
</dbReference>
<organism evidence="4 5">
    <name type="scientific">Ophiocordyceps camponoti-rufipedis</name>
    <dbReference type="NCBI Taxonomy" id="2004952"/>
    <lineage>
        <taxon>Eukaryota</taxon>
        <taxon>Fungi</taxon>
        <taxon>Dikarya</taxon>
        <taxon>Ascomycota</taxon>
        <taxon>Pezizomycotina</taxon>
        <taxon>Sordariomycetes</taxon>
        <taxon>Hypocreomycetidae</taxon>
        <taxon>Hypocreales</taxon>
        <taxon>Ophiocordycipitaceae</taxon>
        <taxon>Ophiocordyceps</taxon>
    </lineage>
</organism>
<dbReference type="CDD" id="cd00067">
    <property type="entry name" value="GAL4"/>
    <property type="match status" value="1"/>
</dbReference>
<dbReference type="CDD" id="cd12148">
    <property type="entry name" value="fungal_TF_MHR"/>
    <property type="match status" value="1"/>
</dbReference>
<evidence type="ECO:0000259" key="3">
    <source>
        <dbReference type="PROSITE" id="PS50048"/>
    </source>
</evidence>
<dbReference type="Pfam" id="PF04082">
    <property type="entry name" value="Fungal_trans"/>
    <property type="match status" value="1"/>
</dbReference>
<protein>
    <recommendedName>
        <fullName evidence="3">Zn(2)-C6 fungal-type domain-containing protein</fullName>
    </recommendedName>
</protein>
<dbReference type="OrthoDB" id="1924787at2759"/>
<dbReference type="GO" id="GO:0000981">
    <property type="term" value="F:DNA-binding transcription factor activity, RNA polymerase II-specific"/>
    <property type="evidence" value="ECO:0007669"/>
    <property type="project" value="InterPro"/>
</dbReference>
<comment type="caution">
    <text evidence="4">The sequence shown here is derived from an EMBL/GenBank/DDBJ whole genome shotgun (WGS) entry which is preliminary data.</text>
</comment>
<dbReference type="PROSITE" id="PS50048">
    <property type="entry name" value="ZN2_CY6_FUNGAL_2"/>
    <property type="match status" value="1"/>
</dbReference>
<dbReference type="InterPro" id="IPR050987">
    <property type="entry name" value="AtrR-like"/>
</dbReference>
<proteinExistence type="predicted"/>
<evidence type="ECO:0000313" key="5">
    <source>
        <dbReference type="Proteomes" id="UP000226431"/>
    </source>
</evidence>
<dbReference type="Pfam" id="PF00172">
    <property type="entry name" value="Zn_clus"/>
    <property type="match status" value="1"/>
</dbReference>
<dbReference type="SMART" id="SM00066">
    <property type="entry name" value="GAL4"/>
    <property type="match status" value="1"/>
</dbReference>
<dbReference type="GO" id="GO:0008270">
    <property type="term" value="F:zinc ion binding"/>
    <property type="evidence" value="ECO:0007669"/>
    <property type="project" value="InterPro"/>
</dbReference>
<keyword evidence="5" id="KW-1185">Reference proteome</keyword>
<dbReference type="PANTHER" id="PTHR46910">
    <property type="entry name" value="TRANSCRIPTION FACTOR PDR1"/>
    <property type="match status" value="1"/>
</dbReference>
<reference evidence="4 5" key="1">
    <citation type="submission" date="2017-06" db="EMBL/GenBank/DDBJ databases">
        <title>Ant-infecting Ophiocordyceps genomes reveal a high diversity of potential behavioral manipulation genes and a possible major role for enterotoxins.</title>
        <authorList>
            <person name="De Bekker C."/>
            <person name="Evans H.C."/>
            <person name="Brachmann A."/>
            <person name="Hughes D.P."/>
        </authorList>
    </citation>
    <scope>NUCLEOTIDE SEQUENCE [LARGE SCALE GENOMIC DNA]</scope>
    <source>
        <strain evidence="4 5">Map16</strain>
    </source>
</reference>
<sequence length="699" mass="76795">MSDDKPSIKVIKSRNSVKSRLSQACNRCRSKKIRCDGGQPTCSQCASVGIECATTDRLSRRAYPRYYTDYLEERVRTLEREVRLLRGRSDDEDGRHAEGRADEELMFLPRPALLPARSGSERLSVGPSSGYFMIAALEQALMKLGSQFSNFNAGALLQAHFRTPLASREPGQCPLTPPGLLTERYVEIFLRQWAPLFPILNRDTLLRAYNGFVAQPDGVGCSYRVAQLYLVFAIAQLSSESPDLGQVASYERQWTAVMETQFLADSLDALQCLVLAVLYCALLGDDRRTQHYKSLAVGLSLRLGLYHGQKQFPICQTRERISLTLYTLDCFTAASMGLPRLLREEEMDTTVEYMLREGCRPIEDDDMSDALVLLQASRILARVLGMLQMNKISLQQMSTLGQELDSWYSKLPDQLQPESGADKARADDSRRPVLMLAYYYIRCLIYCPVVGSEPEPRTATAVQSVCESSVRITYMILLLRERGLGFPFCLNRSSLLTICASTLLHKAAQLRQEGSRRRDVANLVTWVLKALTAVRPSVSAELEPVARSLLAADTEEQAADGCFQACQPECMQPVAAYGERGEAMTGMVTSGQPRSMPVSVLDPVSSTVSQDVPSMKASSTMAELPALIGLDTIYSAIYGGFLDGSESWSEADRDGPGAGTGQGVSSVFGVSEGSVISAEEQEEFWGVGAGVAGGYGDVI</sequence>
<keyword evidence="2" id="KW-0539">Nucleus</keyword>
<dbReference type="PANTHER" id="PTHR46910:SF12">
    <property type="entry name" value="REGULATORY PROTEIN CAT8"/>
    <property type="match status" value="1"/>
</dbReference>
<evidence type="ECO:0000313" key="4">
    <source>
        <dbReference type="EMBL" id="PHH80148.1"/>
    </source>
</evidence>
<dbReference type="PROSITE" id="PS00463">
    <property type="entry name" value="ZN2_CY6_FUNGAL_1"/>
    <property type="match status" value="1"/>
</dbReference>
<dbReference type="SUPFAM" id="SSF57701">
    <property type="entry name" value="Zn2/Cys6 DNA-binding domain"/>
    <property type="match status" value="1"/>
</dbReference>